<feature type="non-terminal residue" evidence="2">
    <location>
        <position position="303"/>
    </location>
</feature>
<dbReference type="Proteomes" id="UP000054166">
    <property type="component" value="Unassembled WGS sequence"/>
</dbReference>
<organism evidence="2 3">
    <name type="scientific">Piloderma croceum (strain F 1598)</name>
    <dbReference type="NCBI Taxonomy" id="765440"/>
    <lineage>
        <taxon>Eukaryota</taxon>
        <taxon>Fungi</taxon>
        <taxon>Dikarya</taxon>
        <taxon>Basidiomycota</taxon>
        <taxon>Agaricomycotina</taxon>
        <taxon>Agaricomycetes</taxon>
        <taxon>Agaricomycetidae</taxon>
        <taxon>Atheliales</taxon>
        <taxon>Atheliaceae</taxon>
        <taxon>Piloderma</taxon>
    </lineage>
</organism>
<evidence type="ECO:0000313" key="3">
    <source>
        <dbReference type="Proteomes" id="UP000054166"/>
    </source>
</evidence>
<keyword evidence="3" id="KW-1185">Reference proteome</keyword>
<dbReference type="STRING" id="765440.A0A0C3FQ79"/>
<evidence type="ECO:0000256" key="1">
    <source>
        <dbReference type="SAM" id="MobiDB-lite"/>
    </source>
</evidence>
<dbReference type="EMBL" id="KN832999">
    <property type="protein sequence ID" value="KIM81331.1"/>
    <property type="molecule type" value="Genomic_DNA"/>
</dbReference>
<evidence type="ECO:0000313" key="2">
    <source>
        <dbReference type="EMBL" id="KIM81331.1"/>
    </source>
</evidence>
<dbReference type="InParanoid" id="A0A0C3FQ79"/>
<feature type="compositionally biased region" description="Low complexity" evidence="1">
    <location>
        <begin position="84"/>
        <end position="102"/>
    </location>
</feature>
<name>A0A0C3FQ79_PILCF</name>
<reference evidence="2 3" key="1">
    <citation type="submission" date="2014-04" db="EMBL/GenBank/DDBJ databases">
        <authorList>
            <consortium name="DOE Joint Genome Institute"/>
            <person name="Kuo A."/>
            <person name="Tarkka M."/>
            <person name="Buscot F."/>
            <person name="Kohler A."/>
            <person name="Nagy L.G."/>
            <person name="Floudas D."/>
            <person name="Copeland A."/>
            <person name="Barry K.W."/>
            <person name="Cichocki N."/>
            <person name="Veneault-Fourrey C."/>
            <person name="LaButti K."/>
            <person name="Lindquist E.A."/>
            <person name="Lipzen A."/>
            <person name="Lundell T."/>
            <person name="Morin E."/>
            <person name="Murat C."/>
            <person name="Sun H."/>
            <person name="Tunlid A."/>
            <person name="Henrissat B."/>
            <person name="Grigoriev I.V."/>
            <person name="Hibbett D.S."/>
            <person name="Martin F."/>
            <person name="Nordberg H.P."/>
            <person name="Cantor M.N."/>
            <person name="Hua S.X."/>
        </authorList>
    </citation>
    <scope>NUCLEOTIDE SEQUENCE [LARGE SCALE GENOMIC DNA]</scope>
    <source>
        <strain evidence="2 3">F 1598</strain>
    </source>
</reference>
<protein>
    <submittedName>
        <fullName evidence="2">Uncharacterized protein</fullName>
    </submittedName>
</protein>
<dbReference type="HOGENOM" id="CLU_080068_0_0_1"/>
<feature type="compositionally biased region" description="Pro residues" evidence="1">
    <location>
        <begin position="103"/>
        <end position="116"/>
    </location>
</feature>
<feature type="region of interest" description="Disordered" evidence="1">
    <location>
        <begin position="70"/>
        <end position="138"/>
    </location>
</feature>
<feature type="compositionally biased region" description="Low complexity" evidence="1">
    <location>
        <begin position="117"/>
        <end position="126"/>
    </location>
</feature>
<sequence>MPGTELANRHTTASSRLPVSTRTTWRVTRDLSIASAPQDILSAPTCITRRVTCNSLAVSASENLLSASSSTSSANVPQAPSEIPLPNSCSPSPLTPLNSPLLKTPPPSPDTPPTPLSPASLHSSLGSPPPLVSISDSDDSDHYDYPSFNMSTPATTLVKRNTTAIYSCKQGCPPVITPGKLTPDLLVEKEVLKVAGGLQDGQVQAWYCLNQAAIDAAGFPAFMATVRESWLEPRWEQDVKLTILASHQGSTPIADWIMLLEATNTLLHNYICKLSNTDLKNHIQSHVDPDTMTTASIAELHLI</sequence>
<accession>A0A0C3FQ79</accession>
<reference evidence="3" key="2">
    <citation type="submission" date="2015-01" db="EMBL/GenBank/DDBJ databases">
        <title>Evolutionary Origins and Diversification of the Mycorrhizal Mutualists.</title>
        <authorList>
            <consortium name="DOE Joint Genome Institute"/>
            <consortium name="Mycorrhizal Genomics Consortium"/>
            <person name="Kohler A."/>
            <person name="Kuo A."/>
            <person name="Nagy L.G."/>
            <person name="Floudas D."/>
            <person name="Copeland A."/>
            <person name="Barry K.W."/>
            <person name="Cichocki N."/>
            <person name="Veneault-Fourrey C."/>
            <person name="LaButti K."/>
            <person name="Lindquist E.A."/>
            <person name="Lipzen A."/>
            <person name="Lundell T."/>
            <person name="Morin E."/>
            <person name="Murat C."/>
            <person name="Riley R."/>
            <person name="Ohm R."/>
            <person name="Sun H."/>
            <person name="Tunlid A."/>
            <person name="Henrissat B."/>
            <person name="Grigoriev I.V."/>
            <person name="Hibbett D.S."/>
            <person name="Martin F."/>
        </authorList>
    </citation>
    <scope>NUCLEOTIDE SEQUENCE [LARGE SCALE GENOMIC DNA]</scope>
    <source>
        <strain evidence="3">F 1598</strain>
    </source>
</reference>
<dbReference type="AlphaFoldDB" id="A0A0C3FQ79"/>
<proteinExistence type="predicted"/>
<gene>
    <name evidence="2" type="ORF">PILCRDRAFT_8699</name>
</gene>